<comment type="caution">
    <text evidence="2">The sequence shown here is derived from an EMBL/GenBank/DDBJ whole genome shotgun (WGS) entry which is preliminary data.</text>
</comment>
<sequence length="197" mass="21897">MRLSAAALRSGAGQQRPHQTRRHHRHRSPGRGPRPGQVEKHHEYHQNDREVRATIVRVIAAHLRPETEYSWSPNDFDFRTTYLEDADFQRATFSGATRFNGTTFSGTAWFDDATFSNTTVFGDATFSGTTVFGGATFSGATIFEKVDFGAQPISFANSKRWGPPAPVFDWSVDITLKPANVEPQDWPPVVVSSVPSS</sequence>
<protein>
    <submittedName>
        <fullName evidence="2">Pentapeptide repeat-containing protein</fullName>
    </submittedName>
</protein>
<keyword evidence="3" id="KW-1185">Reference proteome</keyword>
<evidence type="ECO:0000313" key="3">
    <source>
        <dbReference type="Proteomes" id="UP001601992"/>
    </source>
</evidence>
<evidence type="ECO:0000256" key="1">
    <source>
        <dbReference type="SAM" id="MobiDB-lite"/>
    </source>
</evidence>
<evidence type="ECO:0000313" key="2">
    <source>
        <dbReference type="EMBL" id="MFF3574968.1"/>
    </source>
</evidence>
<reference evidence="2 3" key="1">
    <citation type="submission" date="2024-10" db="EMBL/GenBank/DDBJ databases">
        <title>The Natural Products Discovery Center: Release of the First 8490 Sequenced Strains for Exploring Actinobacteria Biosynthetic Diversity.</title>
        <authorList>
            <person name="Kalkreuter E."/>
            <person name="Kautsar S.A."/>
            <person name="Yang D."/>
            <person name="Bader C.D."/>
            <person name="Teijaro C.N."/>
            <person name="Fluegel L."/>
            <person name="Davis C.M."/>
            <person name="Simpson J.R."/>
            <person name="Lauterbach L."/>
            <person name="Steele A.D."/>
            <person name="Gui C."/>
            <person name="Meng S."/>
            <person name="Li G."/>
            <person name="Viehrig K."/>
            <person name="Ye F."/>
            <person name="Su P."/>
            <person name="Kiefer A.F."/>
            <person name="Nichols A."/>
            <person name="Cepeda A.J."/>
            <person name="Yan W."/>
            <person name="Fan B."/>
            <person name="Jiang Y."/>
            <person name="Adhikari A."/>
            <person name="Zheng C.-J."/>
            <person name="Schuster L."/>
            <person name="Cowan T.M."/>
            <person name="Smanski M.J."/>
            <person name="Chevrette M.G."/>
            <person name="De Carvalho L.P.S."/>
            <person name="Shen B."/>
        </authorList>
    </citation>
    <scope>NUCLEOTIDE SEQUENCE [LARGE SCALE GENOMIC DNA]</scope>
    <source>
        <strain evidence="2 3">NPDC002593</strain>
    </source>
</reference>
<accession>A0ABW6SF65</accession>
<feature type="compositionally biased region" description="Basic residues" evidence="1">
    <location>
        <begin position="18"/>
        <end position="29"/>
    </location>
</feature>
<dbReference type="Pfam" id="PF13576">
    <property type="entry name" value="Pentapeptide_3"/>
    <property type="match status" value="1"/>
</dbReference>
<gene>
    <name evidence="2" type="ORF">ACFYXQ_45235</name>
</gene>
<dbReference type="Gene3D" id="2.160.20.80">
    <property type="entry name" value="E3 ubiquitin-protein ligase SopA"/>
    <property type="match status" value="1"/>
</dbReference>
<feature type="compositionally biased region" description="Basic and acidic residues" evidence="1">
    <location>
        <begin position="37"/>
        <end position="47"/>
    </location>
</feature>
<dbReference type="Proteomes" id="UP001601992">
    <property type="component" value="Unassembled WGS sequence"/>
</dbReference>
<dbReference type="SUPFAM" id="SSF141571">
    <property type="entry name" value="Pentapeptide repeat-like"/>
    <property type="match status" value="1"/>
</dbReference>
<proteinExistence type="predicted"/>
<feature type="region of interest" description="Disordered" evidence="1">
    <location>
        <begin position="1"/>
        <end position="47"/>
    </location>
</feature>
<organism evidence="2 3">
    <name type="scientific">Nocardia jiangxiensis</name>
    <dbReference type="NCBI Taxonomy" id="282685"/>
    <lineage>
        <taxon>Bacteria</taxon>
        <taxon>Bacillati</taxon>
        <taxon>Actinomycetota</taxon>
        <taxon>Actinomycetes</taxon>
        <taxon>Mycobacteriales</taxon>
        <taxon>Nocardiaceae</taxon>
        <taxon>Nocardia</taxon>
    </lineage>
</organism>
<name>A0ABW6SF65_9NOCA</name>
<dbReference type="EMBL" id="JBIAQY010000034">
    <property type="protein sequence ID" value="MFF3574968.1"/>
    <property type="molecule type" value="Genomic_DNA"/>
</dbReference>
<dbReference type="InterPro" id="IPR001646">
    <property type="entry name" value="5peptide_repeat"/>
</dbReference>
<dbReference type="RefSeq" id="WP_387407018.1">
    <property type="nucleotide sequence ID" value="NZ_JBIAQY010000034.1"/>
</dbReference>